<evidence type="ECO:0000313" key="4">
    <source>
        <dbReference type="EMBL" id="CAF4417598.1"/>
    </source>
</evidence>
<comment type="caution">
    <text evidence="4">The sequence shown here is derived from an EMBL/GenBank/DDBJ whole genome shotgun (WGS) entry which is preliminary data.</text>
</comment>
<evidence type="ECO:0000313" key="5">
    <source>
        <dbReference type="Proteomes" id="UP000681722"/>
    </source>
</evidence>
<dbReference type="PANTHER" id="PTHR33223">
    <property type="entry name" value="CCHC-TYPE DOMAIN-CONTAINING PROTEIN"/>
    <property type="match status" value="1"/>
</dbReference>
<evidence type="ECO:0000256" key="1">
    <source>
        <dbReference type="SAM" id="Coils"/>
    </source>
</evidence>
<feature type="region of interest" description="Disordered" evidence="2">
    <location>
        <begin position="122"/>
        <end position="142"/>
    </location>
</feature>
<dbReference type="EMBL" id="CAJOBC010093519">
    <property type="protein sequence ID" value="CAF4417598.1"/>
    <property type="molecule type" value="Genomic_DNA"/>
</dbReference>
<sequence length="419" mass="47164">MSESTNSKKVTSKIYMAEIDVRGIINNIPQYKPVRSQSVISQPEAWSTTDVALSASDRYTQSLAAKMIPTKQPKAVVIDYPPHPFNPLQALTAITQQLISSASIYPYHISAHVPFSQHQISTNSYSKSTKDASPPPAEPSLAPFQMISHTSLLATKIHQLEEELKQIKQENLMNKRQNTKAARLKEENVSLKHSLSSASSQHSYTQTIDECSSNIWNEINRGADIDKKVKSKLKKSAKKNHRRSSASTSSSSHRSITIIERRSPKTPRVNLTMSISDNIKEFAGTTKEAPGRFILEYQQKAKSAYGWDNETTLNSISHWLTDAAAEWYQQLIQSNELPKSWDAFVKFFLARFSSPERKEALKIQRNQCRQGLNESVADFYQRYKGLALEIDPKISESQLKKNLLKKLRAGSDYIDGCGS</sequence>
<evidence type="ECO:0000256" key="2">
    <source>
        <dbReference type="SAM" id="MobiDB-lite"/>
    </source>
</evidence>
<dbReference type="InterPro" id="IPR005162">
    <property type="entry name" value="Retrotrans_gag_dom"/>
</dbReference>
<feature type="region of interest" description="Disordered" evidence="2">
    <location>
        <begin position="230"/>
        <end position="263"/>
    </location>
</feature>
<feature type="compositionally biased region" description="Low complexity" evidence="2">
    <location>
        <begin position="245"/>
        <end position="258"/>
    </location>
</feature>
<feature type="coiled-coil region" evidence="1">
    <location>
        <begin position="150"/>
        <end position="194"/>
    </location>
</feature>
<name>A0A8S2WBX3_9BILA</name>
<dbReference type="AlphaFoldDB" id="A0A8S2WBX3"/>
<reference evidence="4" key="1">
    <citation type="submission" date="2021-02" db="EMBL/GenBank/DDBJ databases">
        <authorList>
            <person name="Nowell W R."/>
        </authorList>
    </citation>
    <scope>NUCLEOTIDE SEQUENCE</scope>
</reference>
<protein>
    <recommendedName>
        <fullName evidence="3">Retrotransposon gag domain-containing protein</fullName>
    </recommendedName>
</protein>
<accession>A0A8S2WBX3</accession>
<proteinExistence type="predicted"/>
<feature type="domain" description="Retrotransposon gag" evidence="3">
    <location>
        <begin position="316"/>
        <end position="405"/>
    </location>
</feature>
<evidence type="ECO:0000259" key="3">
    <source>
        <dbReference type="Pfam" id="PF03732"/>
    </source>
</evidence>
<gene>
    <name evidence="4" type="ORF">SRO942_LOCUS40381</name>
</gene>
<organism evidence="4 5">
    <name type="scientific">Didymodactylos carnosus</name>
    <dbReference type="NCBI Taxonomy" id="1234261"/>
    <lineage>
        <taxon>Eukaryota</taxon>
        <taxon>Metazoa</taxon>
        <taxon>Spiralia</taxon>
        <taxon>Gnathifera</taxon>
        <taxon>Rotifera</taxon>
        <taxon>Eurotatoria</taxon>
        <taxon>Bdelloidea</taxon>
        <taxon>Philodinida</taxon>
        <taxon>Philodinidae</taxon>
        <taxon>Didymodactylos</taxon>
    </lineage>
</organism>
<dbReference type="Pfam" id="PF03732">
    <property type="entry name" value="Retrotrans_gag"/>
    <property type="match status" value="1"/>
</dbReference>
<feature type="compositionally biased region" description="Basic residues" evidence="2">
    <location>
        <begin position="230"/>
        <end position="244"/>
    </location>
</feature>
<dbReference type="Proteomes" id="UP000681722">
    <property type="component" value="Unassembled WGS sequence"/>
</dbReference>
<dbReference type="OrthoDB" id="675927at2759"/>
<keyword evidence="1" id="KW-0175">Coiled coil</keyword>
<dbReference type="PANTHER" id="PTHR33223:SF6">
    <property type="entry name" value="CCHC-TYPE DOMAIN-CONTAINING PROTEIN"/>
    <property type="match status" value="1"/>
</dbReference>